<protein>
    <recommendedName>
        <fullName evidence="2">Reverse transcriptase domain-containing protein</fullName>
    </recommendedName>
</protein>
<gene>
    <name evidence="3" type="ORF">Tci_011970</name>
</gene>
<dbReference type="Pfam" id="PF00078">
    <property type="entry name" value="RVT_1"/>
    <property type="match status" value="1"/>
</dbReference>
<sequence>MELQYTFKGDDELEPGSSWPQPGGWRFANSLVGFFVGKSVAFPLVKNYVTNTWSKFDFQKIMRADDVLVLSKDEVSKEPVWVKIHKVPVVVYSEDGLSLIASQIGKPIMLDAFKSAMFIEQWRRIGFARAPIEVLADKDLKKEVTMVVLFLNVKPVNEKIKDQNDGFTTVRNKNKKGKKTMAEQPRHIESSKLNKPKPKYAWSVKSNQNVTNKNDAKQQTFINDDINMVKLKNSFTALQNKDDMFIVRDVGESSSGKKDESELGNSYNDDQYSDSEVEELGLNRTPKQSKVRQIVNENHLSVYAILESHVDISTLSKNKNMVDVLVVAQSNQAIHAKIIHRADNKVIFCTFVYAGNNPIERRHLWVDLGLHKHVVRRAPWILMGDFNVSLNMEGSFLGSSSIDSAMCDFKDCVTNIEVFDINIWSPFYMESKAERKRISNHSPSMLKIPSLLVSKPKPFKFFNFLAYKLEKLFRKLMHGQGNLHERVNRLRDELDEVQKSLDINLSNSELRDEEAVYVQDFNDAKIDEERFLRQKAKIAWLEVRDLNLAYFYKTIKSRNQRSRIYVITTSNNVAVTRNQIPNVFVSHYKTFLGTNVTCNELDSEDLFQKEVSDLSNENMTKAVTNDEIKRAMFGIGDDKARGPNGFTSAFFKKGWDVVGQDTCNAVRDFFVNGKLLKEVNHTFLALISKVTTPLKVNDYRPISCCNVIYKCISKILTNRIIEGIKEVVSDNQSTFVPGGRISDNILITQELMHNYHRDRGPPRCAFKVNIQKAYDTVDWCFLDCILMCFGFHLSMIKWIKACVTSTSLSISINEEFDCRILLDIIKGKWHKEVPNLRVIFNQVHRPLPPPPIIVATIKPPHHHHYKELNIINVYFVDGLFLFARGDVDSAKVIMNSLDEFKTVSGLVPSIPKSTAYFCNVLNHVTISILNIMPFFEGELPGDFNYAHRLFLPCKCIGLRFLFFPKMESVGVGATTLYSCLKATNIHNIDGKVIGKDGSFASVVQQKPVKQVVKVKELRNSKIVDGAAIAIPLEAVEEVSPRFAKTLYGYFISKRLDFPLVENYVKLHHVPIVAYSAVGLSLITTQIGRPIMMDSYTSNMCLSSWGKSTYAQVLIEVVIMIPLSNGTGHTFATIDIEYELHPSRCSTCEIFDHVKEQCPKNPKVEVAAKGNDDGFTEVKKRKNKVTKQSVINESDSEEIDDELIMEGTNANTTTTSVTRASRGVFFMTRIDTSLKNDNFTTSISFSVLNVKEEEDEEVVNVYDESTNLVPNTNTSGSSSFMAVVDTYSASMVEMAKAVCFLVNHEVRKHPINVHTPLVLLRSTCMIGVSVHYGEMIWDLLKNRFYERHKTKEVALVLDL</sequence>
<evidence type="ECO:0000313" key="3">
    <source>
        <dbReference type="EMBL" id="GEU39992.1"/>
    </source>
</evidence>
<dbReference type="PANTHER" id="PTHR46890">
    <property type="entry name" value="NON-LTR RETROLELEMENT REVERSE TRANSCRIPTASE-LIKE PROTEIN-RELATED"/>
    <property type="match status" value="1"/>
</dbReference>
<accession>A0A6L2JTN6</accession>
<comment type="caution">
    <text evidence="3">The sequence shown here is derived from an EMBL/GenBank/DDBJ whole genome shotgun (WGS) entry which is preliminary data.</text>
</comment>
<feature type="region of interest" description="Disordered" evidence="1">
    <location>
        <begin position="169"/>
        <end position="200"/>
    </location>
</feature>
<dbReference type="SUPFAM" id="SSF56219">
    <property type="entry name" value="DNase I-like"/>
    <property type="match status" value="1"/>
</dbReference>
<proteinExistence type="predicted"/>
<name>A0A6L2JTN6_TANCI</name>
<dbReference type="InterPro" id="IPR036691">
    <property type="entry name" value="Endo/exonu/phosph_ase_sf"/>
</dbReference>
<dbReference type="PANTHER" id="PTHR46890:SF48">
    <property type="entry name" value="RNA-DIRECTED DNA POLYMERASE"/>
    <property type="match status" value="1"/>
</dbReference>
<organism evidence="3">
    <name type="scientific">Tanacetum cinerariifolium</name>
    <name type="common">Dalmatian daisy</name>
    <name type="synonym">Chrysanthemum cinerariifolium</name>
    <dbReference type="NCBI Taxonomy" id="118510"/>
    <lineage>
        <taxon>Eukaryota</taxon>
        <taxon>Viridiplantae</taxon>
        <taxon>Streptophyta</taxon>
        <taxon>Embryophyta</taxon>
        <taxon>Tracheophyta</taxon>
        <taxon>Spermatophyta</taxon>
        <taxon>Magnoliopsida</taxon>
        <taxon>eudicotyledons</taxon>
        <taxon>Gunneridae</taxon>
        <taxon>Pentapetalae</taxon>
        <taxon>asterids</taxon>
        <taxon>campanulids</taxon>
        <taxon>Asterales</taxon>
        <taxon>Asteraceae</taxon>
        <taxon>Asteroideae</taxon>
        <taxon>Anthemideae</taxon>
        <taxon>Anthemidinae</taxon>
        <taxon>Tanacetum</taxon>
    </lineage>
</organism>
<evidence type="ECO:0000256" key="1">
    <source>
        <dbReference type="SAM" id="MobiDB-lite"/>
    </source>
</evidence>
<evidence type="ECO:0000259" key="2">
    <source>
        <dbReference type="Pfam" id="PF00078"/>
    </source>
</evidence>
<dbReference type="EMBL" id="BKCJ010001244">
    <property type="protein sequence ID" value="GEU39992.1"/>
    <property type="molecule type" value="Genomic_DNA"/>
</dbReference>
<dbReference type="Gene3D" id="3.60.10.10">
    <property type="entry name" value="Endonuclease/exonuclease/phosphatase"/>
    <property type="match status" value="1"/>
</dbReference>
<dbReference type="InterPro" id="IPR000477">
    <property type="entry name" value="RT_dom"/>
</dbReference>
<dbReference type="InterPro" id="IPR052343">
    <property type="entry name" value="Retrotransposon-Effector_Assoc"/>
</dbReference>
<feature type="compositionally biased region" description="Basic and acidic residues" evidence="1">
    <location>
        <begin position="180"/>
        <end position="192"/>
    </location>
</feature>
<feature type="domain" description="Reverse transcriptase" evidence="2">
    <location>
        <begin position="696"/>
        <end position="811"/>
    </location>
</feature>
<reference evidence="3" key="1">
    <citation type="journal article" date="2019" name="Sci. Rep.">
        <title>Draft genome of Tanacetum cinerariifolium, the natural source of mosquito coil.</title>
        <authorList>
            <person name="Yamashiro T."/>
            <person name="Shiraishi A."/>
            <person name="Satake H."/>
            <person name="Nakayama K."/>
        </authorList>
    </citation>
    <scope>NUCLEOTIDE SEQUENCE</scope>
</reference>